<evidence type="ECO:0000313" key="2">
    <source>
        <dbReference type="EMBL" id="HJF85868.1"/>
    </source>
</evidence>
<organism evidence="2 3">
    <name type="scientific">Companilactobacillus farciminis</name>
    <dbReference type="NCBI Taxonomy" id="1612"/>
    <lineage>
        <taxon>Bacteria</taxon>
        <taxon>Bacillati</taxon>
        <taxon>Bacillota</taxon>
        <taxon>Bacilli</taxon>
        <taxon>Lactobacillales</taxon>
        <taxon>Lactobacillaceae</taxon>
        <taxon>Companilactobacillus</taxon>
    </lineage>
</organism>
<dbReference type="EMBL" id="DYWC01000011">
    <property type="protein sequence ID" value="HJF85868.1"/>
    <property type="molecule type" value="Genomic_DNA"/>
</dbReference>
<protein>
    <submittedName>
        <fullName evidence="2">Uncharacterized protein</fullName>
    </submittedName>
</protein>
<reference evidence="2" key="1">
    <citation type="journal article" date="2021" name="PeerJ">
        <title>Extensive microbial diversity within the chicken gut microbiome revealed by metagenomics and culture.</title>
        <authorList>
            <person name="Gilroy R."/>
            <person name="Ravi A."/>
            <person name="Getino M."/>
            <person name="Pursley I."/>
            <person name="Horton D.L."/>
            <person name="Alikhan N.F."/>
            <person name="Baker D."/>
            <person name="Gharbi K."/>
            <person name="Hall N."/>
            <person name="Watson M."/>
            <person name="Adriaenssens E.M."/>
            <person name="Foster-Nyarko E."/>
            <person name="Jarju S."/>
            <person name="Secka A."/>
            <person name="Antonio M."/>
            <person name="Oren A."/>
            <person name="Chaudhuri R.R."/>
            <person name="La Ragione R."/>
            <person name="Hildebrand F."/>
            <person name="Pallen M.J."/>
        </authorList>
    </citation>
    <scope>NUCLEOTIDE SEQUENCE</scope>
    <source>
        <strain evidence="2">7886</strain>
    </source>
</reference>
<evidence type="ECO:0000313" key="3">
    <source>
        <dbReference type="Proteomes" id="UP000747013"/>
    </source>
</evidence>
<reference evidence="2" key="2">
    <citation type="submission" date="2021-09" db="EMBL/GenBank/DDBJ databases">
        <authorList>
            <person name="Gilroy R."/>
        </authorList>
    </citation>
    <scope>NUCLEOTIDE SEQUENCE</scope>
    <source>
        <strain evidence="2">7886</strain>
    </source>
</reference>
<proteinExistence type="predicted"/>
<gene>
    <name evidence="2" type="ORF">K8V88_00355</name>
</gene>
<comment type="caution">
    <text evidence="2">The sequence shown here is derived from an EMBL/GenBank/DDBJ whole genome shotgun (WGS) entry which is preliminary data.</text>
</comment>
<evidence type="ECO:0000256" key="1">
    <source>
        <dbReference type="SAM" id="MobiDB-lite"/>
    </source>
</evidence>
<dbReference type="Proteomes" id="UP000747013">
    <property type="component" value="Unassembled WGS sequence"/>
</dbReference>
<feature type="region of interest" description="Disordered" evidence="1">
    <location>
        <begin position="58"/>
        <end position="85"/>
    </location>
</feature>
<name>A0A921HPD0_9LACO</name>
<sequence length="85" mass="9510">MSKIKRITISYDETDKDFTSFVNGQSNASLSLQILCKLWTQKHGSNDIVEYLTTHSLTSNNGHTIDSDSHSEDVDDLGDDFNNLS</sequence>
<accession>A0A921HPD0</accession>
<dbReference type="AlphaFoldDB" id="A0A921HPD0"/>